<organism evidence="7 8">
    <name type="scientific">Thermalbibacter longus</name>
    <dbReference type="NCBI Taxonomy" id="2951981"/>
    <lineage>
        <taxon>Bacteria</taxon>
        <taxon>Pseudomonadati</taxon>
        <taxon>Thermomicrobiota</taxon>
        <taxon>Thermomicrobia</taxon>
        <taxon>Thermomicrobiales</taxon>
        <taxon>Thermomicrobiaceae</taxon>
        <taxon>Thermalbibacter</taxon>
    </lineage>
</organism>
<evidence type="ECO:0000313" key="7">
    <source>
        <dbReference type="EMBL" id="MCM8748056.1"/>
    </source>
</evidence>
<dbReference type="InterPro" id="IPR025993">
    <property type="entry name" value="Ceramide_glucosylTrfase"/>
</dbReference>
<evidence type="ECO:0008006" key="9">
    <source>
        <dbReference type="Google" id="ProtNLM"/>
    </source>
</evidence>
<evidence type="ECO:0000313" key="8">
    <source>
        <dbReference type="Proteomes" id="UP001165306"/>
    </source>
</evidence>
<keyword evidence="4" id="KW-0812">Transmembrane</keyword>
<keyword evidence="2" id="KW-0328">Glycosyltransferase</keyword>
<keyword evidence="3" id="KW-0808">Transferase</keyword>
<evidence type="ECO:0000256" key="6">
    <source>
        <dbReference type="ARBA" id="ARBA00023136"/>
    </source>
</evidence>
<dbReference type="EMBL" id="JAMSLR010000001">
    <property type="protein sequence ID" value="MCM8748056.1"/>
    <property type="molecule type" value="Genomic_DNA"/>
</dbReference>
<dbReference type="Pfam" id="PF13506">
    <property type="entry name" value="Glyco_transf_21"/>
    <property type="match status" value="1"/>
</dbReference>
<keyword evidence="5" id="KW-1133">Transmembrane helix</keyword>
<reference evidence="7" key="1">
    <citation type="submission" date="2022-06" db="EMBL/GenBank/DDBJ databases">
        <title>CFH 74404 Thermomicrobiaceae sp.</title>
        <authorList>
            <person name="Ming H."/>
            <person name="Li W.-J."/>
            <person name="Zhao Z."/>
        </authorList>
    </citation>
    <scope>NUCLEOTIDE SEQUENCE</scope>
    <source>
        <strain evidence="7">CFH 74404</strain>
    </source>
</reference>
<accession>A0AA41WEP9</accession>
<evidence type="ECO:0000256" key="1">
    <source>
        <dbReference type="ARBA" id="ARBA00004141"/>
    </source>
</evidence>
<name>A0AA41WEP9_9BACT</name>
<comment type="subcellular location">
    <subcellularLocation>
        <location evidence="1">Membrane</location>
        <topology evidence="1">Multi-pass membrane protein</topology>
    </subcellularLocation>
</comment>
<evidence type="ECO:0000256" key="5">
    <source>
        <dbReference type="ARBA" id="ARBA00022989"/>
    </source>
</evidence>
<gene>
    <name evidence="7" type="ORF">NET02_02745</name>
</gene>
<dbReference type="GO" id="GO:0016020">
    <property type="term" value="C:membrane"/>
    <property type="evidence" value="ECO:0007669"/>
    <property type="project" value="UniProtKB-SubCell"/>
</dbReference>
<protein>
    <recommendedName>
        <fullName evidence="9">Glycosyltransferase 2-like domain-containing protein</fullName>
    </recommendedName>
</protein>
<keyword evidence="6" id="KW-0472">Membrane</keyword>
<dbReference type="Proteomes" id="UP001165306">
    <property type="component" value="Unassembled WGS sequence"/>
</dbReference>
<comment type="caution">
    <text evidence="7">The sequence shown here is derived from an EMBL/GenBank/DDBJ whole genome shotgun (WGS) entry which is preliminary data.</text>
</comment>
<sequence length="201" mass="22586">MLASLVYRFGIPGTTVHRPADVLANGQVMLLHEHLLDEIGGFAAVATANAEDVALARRIVADGRPFGFFEAREAASVKMYRSGVEVWRGWPRSLALADGQSRLRTNLQLSLMLLAQGLPLPICLLKLFGRALPRPLFEVNLALLAVRLGVLAGMRRAYLNRRWWYWLSPLADLPVLIEIWRRAARRRHSWRGRTILVGGMQ</sequence>
<evidence type="ECO:0000256" key="3">
    <source>
        <dbReference type="ARBA" id="ARBA00022679"/>
    </source>
</evidence>
<evidence type="ECO:0000256" key="2">
    <source>
        <dbReference type="ARBA" id="ARBA00022676"/>
    </source>
</evidence>
<dbReference type="GO" id="GO:0016757">
    <property type="term" value="F:glycosyltransferase activity"/>
    <property type="evidence" value="ECO:0007669"/>
    <property type="project" value="UniProtKB-KW"/>
</dbReference>
<dbReference type="RefSeq" id="WP_284055834.1">
    <property type="nucleotide sequence ID" value="NZ_JAMSLR010000001.1"/>
</dbReference>
<keyword evidence="8" id="KW-1185">Reference proteome</keyword>
<evidence type="ECO:0000256" key="4">
    <source>
        <dbReference type="ARBA" id="ARBA00022692"/>
    </source>
</evidence>
<proteinExistence type="predicted"/>
<dbReference type="AlphaFoldDB" id="A0AA41WEP9"/>